<evidence type="ECO:0000256" key="4">
    <source>
        <dbReference type="ARBA" id="ARBA00022840"/>
    </source>
</evidence>
<dbReference type="InterPro" id="IPR011009">
    <property type="entry name" value="Kinase-like_dom_sf"/>
</dbReference>
<organism evidence="5 6">
    <name type="scientific">Zosterops borbonicus</name>
    <dbReference type="NCBI Taxonomy" id="364589"/>
    <lineage>
        <taxon>Eukaryota</taxon>
        <taxon>Metazoa</taxon>
        <taxon>Chordata</taxon>
        <taxon>Craniata</taxon>
        <taxon>Vertebrata</taxon>
        <taxon>Euteleostomi</taxon>
        <taxon>Archelosauria</taxon>
        <taxon>Archosauria</taxon>
        <taxon>Dinosauria</taxon>
        <taxon>Saurischia</taxon>
        <taxon>Theropoda</taxon>
        <taxon>Coelurosauria</taxon>
        <taxon>Aves</taxon>
        <taxon>Neognathae</taxon>
        <taxon>Neoaves</taxon>
        <taxon>Telluraves</taxon>
        <taxon>Australaves</taxon>
        <taxon>Passeriformes</taxon>
        <taxon>Sylvioidea</taxon>
        <taxon>Zosteropidae</taxon>
        <taxon>Zosterops</taxon>
    </lineage>
</organism>
<protein>
    <recommendedName>
        <fullName evidence="2">non-specific serine/threonine protein kinase</fullName>
        <ecNumber evidence="2">2.7.11.1</ecNumber>
    </recommendedName>
</protein>
<dbReference type="EMBL" id="SWJQ01009296">
    <property type="protein sequence ID" value="TRZ04873.1"/>
    <property type="molecule type" value="Genomic_DNA"/>
</dbReference>
<dbReference type="PANTHER" id="PTHR45832">
    <property type="entry name" value="SERINE/THREONINE-PROTEIN KINASE SAMKA-RELATED-RELATED"/>
    <property type="match status" value="1"/>
</dbReference>
<sequence>MTTRFQLWSHHSLNIPRQLRHNLQNQVSGGVAATPLIKVPLLYSPQNFREGLQAELPESQARIRTTDERLEDEMQIPGEREERINLPEEQEALEEPAQFLIATKGIPELQQSELLSPLLRHFLSCCLQTDEARRWSAQELLQHPFVTSAKPTSSLAPLVILVNNWKEKTGMRQ</sequence>
<dbReference type="PANTHER" id="PTHR45832:SF22">
    <property type="entry name" value="SERINE_THREONINE-PROTEIN KINASE SAMKA-RELATED"/>
    <property type="match status" value="1"/>
</dbReference>
<name>A0A8K1D5P3_9PASS</name>
<proteinExistence type="inferred from homology"/>
<evidence type="ECO:0000256" key="2">
    <source>
        <dbReference type="ARBA" id="ARBA00012513"/>
    </source>
</evidence>
<evidence type="ECO:0000313" key="6">
    <source>
        <dbReference type="Proteomes" id="UP000796761"/>
    </source>
</evidence>
<evidence type="ECO:0000256" key="1">
    <source>
        <dbReference type="ARBA" id="ARBA00008874"/>
    </source>
</evidence>
<comment type="similarity">
    <text evidence="1">Belongs to the protein kinase superfamily. STE Ser/Thr protein kinase family. STE20 subfamily.</text>
</comment>
<gene>
    <name evidence="5" type="ORF">HGM15179_022234</name>
</gene>
<accession>A0A8K1D5P3</accession>
<dbReference type="Proteomes" id="UP000796761">
    <property type="component" value="Unassembled WGS sequence"/>
</dbReference>
<evidence type="ECO:0000256" key="3">
    <source>
        <dbReference type="ARBA" id="ARBA00022741"/>
    </source>
</evidence>
<dbReference type="InterPro" id="IPR051931">
    <property type="entry name" value="PAK3-like"/>
</dbReference>
<keyword evidence="3" id="KW-0547">Nucleotide-binding</keyword>
<dbReference type="SUPFAM" id="SSF56112">
    <property type="entry name" value="Protein kinase-like (PK-like)"/>
    <property type="match status" value="1"/>
</dbReference>
<dbReference type="Gene3D" id="1.10.510.10">
    <property type="entry name" value="Transferase(Phosphotransferase) domain 1"/>
    <property type="match status" value="1"/>
</dbReference>
<dbReference type="OrthoDB" id="2914378at2759"/>
<dbReference type="EC" id="2.7.11.1" evidence="2"/>
<keyword evidence="6" id="KW-1185">Reference proteome</keyword>
<keyword evidence="4" id="KW-0067">ATP-binding</keyword>
<dbReference type="AlphaFoldDB" id="A0A8K1D5P3"/>
<evidence type="ECO:0000313" key="5">
    <source>
        <dbReference type="EMBL" id="TRZ04873.1"/>
    </source>
</evidence>
<comment type="caution">
    <text evidence="5">The sequence shown here is derived from an EMBL/GenBank/DDBJ whole genome shotgun (WGS) entry which is preliminary data.</text>
</comment>
<dbReference type="GO" id="GO:0005524">
    <property type="term" value="F:ATP binding"/>
    <property type="evidence" value="ECO:0007669"/>
    <property type="project" value="UniProtKB-KW"/>
</dbReference>
<dbReference type="GO" id="GO:0004674">
    <property type="term" value="F:protein serine/threonine kinase activity"/>
    <property type="evidence" value="ECO:0007669"/>
    <property type="project" value="UniProtKB-EC"/>
</dbReference>
<reference evidence="5" key="1">
    <citation type="submission" date="2019-04" db="EMBL/GenBank/DDBJ databases">
        <title>Genome assembly of Zosterops borbonicus 15179.</title>
        <authorList>
            <person name="Leroy T."/>
            <person name="Anselmetti Y."/>
            <person name="Tilak M.-K."/>
            <person name="Nabholz B."/>
        </authorList>
    </citation>
    <scope>NUCLEOTIDE SEQUENCE</scope>
    <source>
        <strain evidence="5">HGM_15179</strain>
        <tissue evidence="5">Muscle</tissue>
    </source>
</reference>